<accession>A0A368GYN1</accession>
<sequence length="160" mass="17617">MHSELPRRWLHAMFVVPGTDGRSSPHSRDVPVRGASASAALVAAADHPERVLLRAGDPHDRHRRQAARLDPASDQPAPQPAYPLLRHRHVHEPHLRLHPLALLLARGVPVHHQDRQARDSVLGVTGVLLRACISLTAYSWICPTPISAPFALKGPVLPRF</sequence>
<dbReference type="EMBL" id="JOJR01000033">
    <property type="protein sequence ID" value="RCN49473.1"/>
    <property type="molecule type" value="Genomic_DNA"/>
</dbReference>
<organism evidence="2 3">
    <name type="scientific">Ancylostoma caninum</name>
    <name type="common">Dog hookworm</name>
    <dbReference type="NCBI Taxonomy" id="29170"/>
    <lineage>
        <taxon>Eukaryota</taxon>
        <taxon>Metazoa</taxon>
        <taxon>Ecdysozoa</taxon>
        <taxon>Nematoda</taxon>
        <taxon>Chromadorea</taxon>
        <taxon>Rhabditida</taxon>
        <taxon>Rhabditina</taxon>
        <taxon>Rhabditomorpha</taxon>
        <taxon>Strongyloidea</taxon>
        <taxon>Ancylostomatidae</taxon>
        <taxon>Ancylostomatinae</taxon>
        <taxon>Ancylostoma</taxon>
    </lineage>
</organism>
<name>A0A368GYN1_ANCCA</name>
<protein>
    <submittedName>
        <fullName evidence="2">Uncharacterized protein</fullName>
    </submittedName>
</protein>
<proteinExistence type="predicted"/>
<comment type="caution">
    <text evidence="2">The sequence shown here is derived from an EMBL/GenBank/DDBJ whole genome shotgun (WGS) entry which is preliminary data.</text>
</comment>
<keyword evidence="3" id="KW-1185">Reference proteome</keyword>
<evidence type="ECO:0000313" key="3">
    <source>
        <dbReference type="Proteomes" id="UP000252519"/>
    </source>
</evidence>
<dbReference type="AlphaFoldDB" id="A0A368GYN1"/>
<dbReference type="OrthoDB" id="10363175at2759"/>
<evidence type="ECO:0000256" key="1">
    <source>
        <dbReference type="SAM" id="MobiDB-lite"/>
    </source>
</evidence>
<evidence type="ECO:0000313" key="2">
    <source>
        <dbReference type="EMBL" id="RCN49473.1"/>
    </source>
</evidence>
<gene>
    <name evidence="2" type="ORF">ANCCAN_04414</name>
</gene>
<dbReference type="Proteomes" id="UP000252519">
    <property type="component" value="Unassembled WGS sequence"/>
</dbReference>
<reference evidence="2 3" key="1">
    <citation type="submission" date="2014-10" db="EMBL/GenBank/DDBJ databases">
        <title>Draft genome of the hookworm Ancylostoma caninum.</title>
        <authorList>
            <person name="Mitreva M."/>
        </authorList>
    </citation>
    <scope>NUCLEOTIDE SEQUENCE [LARGE SCALE GENOMIC DNA]</scope>
    <source>
        <strain evidence="2 3">Baltimore</strain>
    </source>
</reference>
<feature type="region of interest" description="Disordered" evidence="1">
    <location>
        <begin position="55"/>
        <end position="78"/>
    </location>
</feature>